<keyword evidence="7 11" id="KW-0472">Membrane</keyword>
<reference evidence="13 14" key="1">
    <citation type="journal article" date="2018" name="Sci. Rep.">
        <title>Genomic signatures of local adaptation to the degree of environmental predictability in rotifers.</title>
        <authorList>
            <person name="Franch-Gras L."/>
            <person name="Hahn C."/>
            <person name="Garcia-Roger E.M."/>
            <person name="Carmona M.J."/>
            <person name="Serra M."/>
            <person name="Gomez A."/>
        </authorList>
    </citation>
    <scope>NUCLEOTIDE SEQUENCE [LARGE SCALE GENOMIC DNA]</scope>
    <source>
        <strain evidence="13">HYR1</strain>
    </source>
</reference>
<feature type="region of interest" description="Disordered" evidence="10">
    <location>
        <begin position="652"/>
        <end position="695"/>
    </location>
</feature>
<proteinExistence type="inferred from homology"/>
<keyword evidence="9" id="KW-0050">Antiport</keyword>
<keyword evidence="14" id="KW-1185">Reference proteome</keyword>
<accession>A0A3M7TBG3</accession>
<evidence type="ECO:0000256" key="2">
    <source>
        <dbReference type="ARBA" id="ARBA00022448"/>
    </source>
</evidence>
<evidence type="ECO:0000256" key="10">
    <source>
        <dbReference type="SAM" id="MobiDB-lite"/>
    </source>
</evidence>
<keyword evidence="6 9" id="KW-0406">Ion transport</keyword>
<evidence type="ECO:0000256" key="4">
    <source>
        <dbReference type="ARBA" id="ARBA00022989"/>
    </source>
</evidence>
<feature type="transmembrane region" description="Helical" evidence="11">
    <location>
        <begin position="248"/>
        <end position="273"/>
    </location>
</feature>
<evidence type="ECO:0000313" key="14">
    <source>
        <dbReference type="Proteomes" id="UP000276133"/>
    </source>
</evidence>
<evidence type="ECO:0000256" key="11">
    <source>
        <dbReference type="SAM" id="Phobius"/>
    </source>
</evidence>
<dbReference type="EMBL" id="REGN01000008">
    <property type="protein sequence ID" value="RNA45195.1"/>
    <property type="molecule type" value="Genomic_DNA"/>
</dbReference>
<dbReference type="NCBIfam" id="TIGR00840">
    <property type="entry name" value="b_cpa1"/>
    <property type="match status" value="1"/>
</dbReference>
<feature type="domain" description="Cation/H+ exchanger transmembrane" evidence="12">
    <location>
        <begin position="66"/>
        <end position="461"/>
    </location>
</feature>
<dbReference type="PRINTS" id="PR01084">
    <property type="entry name" value="NAHEXCHNGR"/>
</dbReference>
<feature type="transmembrane region" description="Helical" evidence="11">
    <location>
        <begin position="54"/>
        <end position="74"/>
    </location>
</feature>
<protein>
    <recommendedName>
        <fullName evidence="9">Sodium/hydrogen exchanger</fullName>
    </recommendedName>
</protein>
<dbReference type="InterPro" id="IPR006153">
    <property type="entry name" value="Cation/H_exchanger_TM"/>
</dbReference>
<feature type="transmembrane region" description="Helical" evidence="11">
    <location>
        <begin position="116"/>
        <end position="132"/>
    </location>
</feature>
<evidence type="ECO:0000259" key="12">
    <source>
        <dbReference type="Pfam" id="PF00999"/>
    </source>
</evidence>
<dbReference type="PANTHER" id="PTHR10110">
    <property type="entry name" value="SODIUM/HYDROGEN EXCHANGER"/>
    <property type="match status" value="1"/>
</dbReference>
<evidence type="ECO:0000256" key="5">
    <source>
        <dbReference type="ARBA" id="ARBA00023053"/>
    </source>
</evidence>
<comment type="subcellular location">
    <subcellularLocation>
        <location evidence="1">Membrane</location>
        <topology evidence="1">Multi-pass membrane protein</topology>
    </subcellularLocation>
</comment>
<comment type="similarity">
    <text evidence="9">Belongs to the monovalent cation:proton antiporter 1 (CPA1) transporter (TC 2.A.36) family.</text>
</comment>
<dbReference type="Proteomes" id="UP000276133">
    <property type="component" value="Unassembled WGS sequence"/>
</dbReference>
<keyword evidence="2 9" id="KW-0813">Transport</keyword>
<dbReference type="GO" id="GO:0051453">
    <property type="term" value="P:regulation of intracellular pH"/>
    <property type="evidence" value="ECO:0007669"/>
    <property type="project" value="TreeGrafter"/>
</dbReference>
<feature type="transmembrane region" description="Helical" evidence="11">
    <location>
        <begin position="179"/>
        <end position="202"/>
    </location>
</feature>
<dbReference type="STRING" id="10195.A0A3M7TBG3"/>
<feature type="transmembrane region" description="Helical" evidence="11">
    <location>
        <begin position="209"/>
        <end position="236"/>
    </location>
</feature>
<feature type="transmembrane region" description="Helical" evidence="11">
    <location>
        <begin position="369"/>
        <end position="394"/>
    </location>
</feature>
<keyword evidence="3 9" id="KW-0812">Transmembrane</keyword>
<evidence type="ECO:0000256" key="6">
    <source>
        <dbReference type="ARBA" id="ARBA00023065"/>
    </source>
</evidence>
<feature type="transmembrane region" description="Helical" evidence="11">
    <location>
        <begin position="285"/>
        <end position="302"/>
    </location>
</feature>
<dbReference type="GO" id="GO:0015386">
    <property type="term" value="F:potassium:proton antiporter activity"/>
    <property type="evidence" value="ECO:0007669"/>
    <property type="project" value="TreeGrafter"/>
</dbReference>
<comment type="caution">
    <text evidence="13">The sequence shown here is derived from an EMBL/GenBank/DDBJ whole genome shotgun (WGS) entry which is preliminary data.</text>
</comment>
<organism evidence="13 14">
    <name type="scientific">Brachionus plicatilis</name>
    <name type="common">Marine rotifer</name>
    <name type="synonym">Brachionus muelleri</name>
    <dbReference type="NCBI Taxonomy" id="10195"/>
    <lineage>
        <taxon>Eukaryota</taxon>
        <taxon>Metazoa</taxon>
        <taxon>Spiralia</taxon>
        <taxon>Gnathifera</taxon>
        <taxon>Rotifera</taxon>
        <taxon>Eurotatoria</taxon>
        <taxon>Monogononta</taxon>
        <taxon>Pseudotrocha</taxon>
        <taxon>Ploima</taxon>
        <taxon>Brachionidae</taxon>
        <taxon>Brachionus</taxon>
    </lineage>
</organism>
<feature type="transmembrane region" description="Helical" evidence="11">
    <location>
        <begin position="437"/>
        <end position="460"/>
    </location>
</feature>
<dbReference type="AlphaFoldDB" id="A0A3M7TBG3"/>
<name>A0A3M7TBG3_BRAPC</name>
<evidence type="ECO:0000256" key="9">
    <source>
        <dbReference type="RuleBase" id="RU003722"/>
    </source>
</evidence>
<feature type="transmembrane region" description="Helical" evidence="11">
    <location>
        <begin position="144"/>
        <end position="167"/>
    </location>
</feature>
<dbReference type="GO" id="GO:0005886">
    <property type="term" value="C:plasma membrane"/>
    <property type="evidence" value="ECO:0007669"/>
    <property type="project" value="TreeGrafter"/>
</dbReference>
<dbReference type="InterPro" id="IPR018422">
    <property type="entry name" value="Cation/H_exchanger_CPA1"/>
</dbReference>
<dbReference type="Gene3D" id="6.10.140.1330">
    <property type="match status" value="1"/>
</dbReference>
<keyword evidence="5" id="KW-0915">Sodium</keyword>
<evidence type="ECO:0000256" key="3">
    <source>
        <dbReference type="ARBA" id="ARBA00022692"/>
    </source>
</evidence>
<gene>
    <name evidence="13" type="ORF">BpHYR1_023575</name>
</gene>
<evidence type="ECO:0000256" key="1">
    <source>
        <dbReference type="ARBA" id="ARBA00004141"/>
    </source>
</evidence>
<dbReference type="GO" id="GO:0015385">
    <property type="term" value="F:sodium:proton antiporter activity"/>
    <property type="evidence" value="ECO:0007669"/>
    <property type="project" value="InterPro"/>
</dbReference>
<dbReference type="Pfam" id="PF00999">
    <property type="entry name" value="Na_H_Exchanger"/>
    <property type="match status" value="1"/>
</dbReference>
<dbReference type="GO" id="GO:0098719">
    <property type="term" value="P:sodium ion import across plasma membrane"/>
    <property type="evidence" value="ECO:0007669"/>
    <property type="project" value="TreeGrafter"/>
</dbReference>
<dbReference type="PANTHER" id="PTHR10110:SF98">
    <property type="entry name" value="SODIUM_HYDROGEN EXCHANGER"/>
    <property type="match status" value="1"/>
</dbReference>
<keyword evidence="8 9" id="KW-0739">Sodium transport</keyword>
<keyword evidence="4 11" id="KW-1133">Transmembrane helix</keyword>
<feature type="transmembrane region" description="Helical" evidence="11">
    <location>
        <begin position="338"/>
        <end position="357"/>
    </location>
</feature>
<evidence type="ECO:0000256" key="8">
    <source>
        <dbReference type="ARBA" id="ARBA00023201"/>
    </source>
</evidence>
<feature type="compositionally biased region" description="Basic and acidic residues" evidence="10">
    <location>
        <begin position="685"/>
        <end position="695"/>
    </location>
</feature>
<evidence type="ECO:0000313" key="13">
    <source>
        <dbReference type="EMBL" id="RNA45195.1"/>
    </source>
</evidence>
<feature type="region of interest" description="Disordered" evidence="10">
    <location>
        <begin position="609"/>
        <end position="639"/>
    </location>
</feature>
<dbReference type="InterPro" id="IPR004709">
    <property type="entry name" value="NaH_exchanger"/>
</dbReference>
<feature type="transmembrane region" description="Helical" evidence="11">
    <location>
        <begin position="86"/>
        <end position="104"/>
    </location>
</feature>
<feature type="compositionally biased region" description="Basic and acidic residues" evidence="10">
    <location>
        <begin position="667"/>
        <end position="678"/>
    </location>
</feature>
<dbReference type="OrthoDB" id="196264at2759"/>
<feature type="transmembrane region" description="Helical" evidence="11">
    <location>
        <begin position="406"/>
        <end position="425"/>
    </location>
</feature>
<sequence>MMPNLSKITKQILISSLFLYAYVSASTSELEAGDEKVEKRYEVAKFNFVEVANVYSITLWILIGSLAKIGFHLLHKITDKIPESCLLIIIGILVGALFYATKIADRESYVLNSHTFFLFLLPPIILEAGYFMPNRPFFNNVGTILIFAFLNTIFNTMCIGLTLYGFSFTPLFGGTEFRFIDLMVFASLISSVDPVAVLATFVEINVNDMLYIIVFGESLLNDGVSVVLYRLFYAFAEIGQENIIAVDGVLGCVSFIVVALGGTIIGLIFGVIASFTTKYTEKTPVLEPLVVITIAYLSYLTAEMTTTSSILAVTACGMFMKQYVEFNVSKKSNATIEFILKMAASIMETIIFMFMGLSTISDYHSWNTGFVIVTVVSCCLYRFIGVLIFANLSNVNRLMKLKFSDMLIMSYGGIRGAIAFALALVLDENKIPRKKEFVTATIVVVMFTVFIQGTTIGALVKYLKIKRKETEEPTASAKLTNRLIDHVMSSLEVITGISGKNELRNKVRRLDQKYFKPFLLREFMSNDEKLLITFQKINDLNMAKLVHTPQVSSNAHETKIPIEIIDDEPVSPVVPDRSKRRLTIFPGFNSTPKPKDDLKDILHTAMYNRQRRPTLYSPQGDYSDEEDTMQKRRRSRSASVFVANNRRASKIDAYRRKSKIPFNPKKLSVDIDKEDKDSNTSQRPESPELELKEDI</sequence>
<evidence type="ECO:0000256" key="7">
    <source>
        <dbReference type="ARBA" id="ARBA00023136"/>
    </source>
</evidence>